<protein>
    <submittedName>
        <fullName evidence="7">Protein AMBP</fullName>
    </submittedName>
</protein>
<dbReference type="Pfam" id="PF00014">
    <property type="entry name" value="Kunitz_BPTI"/>
    <property type="match status" value="1"/>
</dbReference>
<evidence type="ECO:0000256" key="4">
    <source>
        <dbReference type="ARBA" id="ARBA00023157"/>
    </source>
</evidence>
<keyword evidence="3" id="KW-0722">Serine protease inhibitor</keyword>
<dbReference type="Gene3D" id="4.10.410.10">
    <property type="entry name" value="Pancreatic trypsin inhibitor Kunitz domain"/>
    <property type="match status" value="1"/>
</dbReference>
<dbReference type="PANTHER" id="PTHR46676">
    <property type="entry name" value="PROTEIN AMBP"/>
    <property type="match status" value="1"/>
</dbReference>
<dbReference type="InterPro" id="IPR029856">
    <property type="entry name" value="AMBP"/>
</dbReference>
<keyword evidence="5" id="KW-0325">Glycoprotein</keyword>
<dbReference type="PROSITE" id="PS50279">
    <property type="entry name" value="BPTI_KUNITZ_2"/>
    <property type="match status" value="1"/>
</dbReference>
<keyword evidence="8" id="KW-1185">Reference proteome</keyword>
<comment type="caution">
    <text evidence="7">The sequence shown here is derived from an EMBL/GenBank/DDBJ whole genome shotgun (WGS) entry which is preliminary data.</text>
</comment>
<evidence type="ECO:0000259" key="6">
    <source>
        <dbReference type="PROSITE" id="PS50279"/>
    </source>
</evidence>
<dbReference type="InterPro" id="IPR020901">
    <property type="entry name" value="Prtase_inh_Kunz-CS"/>
</dbReference>
<dbReference type="EMBL" id="BAAFST010000004">
    <property type="protein sequence ID" value="GAB1288570.1"/>
    <property type="molecule type" value="Genomic_DNA"/>
</dbReference>
<dbReference type="Proteomes" id="UP001623349">
    <property type="component" value="Unassembled WGS sequence"/>
</dbReference>
<evidence type="ECO:0000256" key="3">
    <source>
        <dbReference type="ARBA" id="ARBA00022900"/>
    </source>
</evidence>
<dbReference type="PRINTS" id="PR00759">
    <property type="entry name" value="BASICPTASE"/>
</dbReference>
<evidence type="ECO:0000313" key="7">
    <source>
        <dbReference type="EMBL" id="GAB1288570.1"/>
    </source>
</evidence>
<reference evidence="7 8" key="1">
    <citation type="submission" date="2024-08" db="EMBL/GenBank/DDBJ databases">
        <title>The draft genome of Apodemus speciosus.</title>
        <authorList>
            <person name="Nabeshima K."/>
            <person name="Suzuki S."/>
            <person name="Onuma M."/>
        </authorList>
    </citation>
    <scope>NUCLEOTIDE SEQUENCE [LARGE SCALE GENOMIC DNA]</scope>
    <source>
        <strain evidence="7">IB14-021</strain>
    </source>
</reference>
<feature type="domain" description="BPTI/Kunitz inhibitor" evidence="6">
    <location>
        <begin position="48"/>
        <end position="75"/>
    </location>
</feature>
<dbReference type="SMART" id="SM00131">
    <property type="entry name" value="KU"/>
    <property type="match status" value="1"/>
</dbReference>
<dbReference type="PROSITE" id="PS00280">
    <property type="entry name" value="BPTI_KUNITZ_1"/>
    <property type="match status" value="1"/>
</dbReference>
<evidence type="ECO:0000256" key="1">
    <source>
        <dbReference type="ARBA" id="ARBA00022690"/>
    </source>
</evidence>
<keyword evidence="4" id="KW-1015">Disulfide bond</keyword>
<dbReference type="InterPro" id="IPR036880">
    <property type="entry name" value="Kunitz_BPTI_sf"/>
</dbReference>
<sequence>MAAADNGNNFLSEKECLQTCRTIGGLQSPHSPRPCPSLHRALGIRVLGKCIQFNYGGCKGNGNKFYSEKECKEYCGAPGNAGYEELS</sequence>
<evidence type="ECO:0000256" key="5">
    <source>
        <dbReference type="ARBA" id="ARBA00023180"/>
    </source>
</evidence>
<name>A0ABQ0ENT2_APOSI</name>
<dbReference type="InterPro" id="IPR002223">
    <property type="entry name" value="Kunitz_BPTI"/>
</dbReference>
<gene>
    <name evidence="7" type="ORF">APTSU1_000380000</name>
</gene>
<evidence type="ECO:0000313" key="8">
    <source>
        <dbReference type="Proteomes" id="UP001623349"/>
    </source>
</evidence>
<keyword evidence="2" id="KW-0677">Repeat</keyword>
<evidence type="ECO:0000256" key="2">
    <source>
        <dbReference type="ARBA" id="ARBA00022737"/>
    </source>
</evidence>
<dbReference type="PANTHER" id="PTHR46676:SF1">
    <property type="entry name" value="PROTEIN AMBP"/>
    <property type="match status" value="1"/>
</dbReference>
<dbReference type="SUPFAM" id="SSF57362">
    <property type="entry name" value="BPTI-like"/>
    <property type="match status" value="1"/>
</dbReference>
<keyword evidence="1" id="KW-0646">Protease inhibitor</keyword>
<organism evidence="7 8">
    <name type="scientific">Apodemus speciosus</name>
    <name type="common">Large Japanese field mouse</name>
    <dbReference type="NCBI Taxonomy" id="105296"/>
    <lineage>
        <taxon>Eukaryota</taxon>
        <taxon>Metazoa</taxon>
        <taxon>Chordata</taxon>
        <taxon>Craniata</taxon>
        <taxon>Vertebrata</taxon>
        <taxon>Euteleostomi</taxon>
        <taxon>Mammalia</taxon>
        <taxon>Eutheria</taxon>
        <taxon>Euarchontoglires</taxon>
        <taxon>Glires</taxon>
        <taxon>Rodentia</taxon>
        <taxon>Myomorpha</taxon>
        <taxon>Muroidea</taxon>
        <taxon>Muridae</taxon>
        <taxon>Murinae</taxon>
        <taxon>Apodemus</taxon>
    </lineage>
</organism>
<proteinExistence type="predicted"/>
<accession>A0ABQ0ENT2</accession>